<reference evidence="1" key="1">
    <citation type="journal article" date="2013" name="PLoS ONE">
        <title>Gene expression in gut symbiotic organ of stinkbug affected by extracellular bacterial symbiont.</title>
        <authorList>
            <person name="Futahashi R."/>
            <person name="Tanaka K."/>
            <person name="Tanahashi M."/>
            <person name="Nikoh N."/>
            <person name="Kikuchi Y."/>
            <person name="Lee B.L."/>
            <person name="Fukatsu T."/>
        </authorList>
    </citation>
    <scope>NUCLEOTIDE SEQUENCE</scope>
    <source>
        <tissue evidence="1">Midgut</tissue>
    </source>
</reference>
<sequence>MAKEFSVSVRVCPICLSLSAIEATGPDPWTAMAVEARPFCSKCPSASRRISAVIHLVFTSDKRLS</sequence>
<name>R4WRA6_RIPPE</name>
<evidence type="ECO:0000313" key="1">
    <source>
        <dbReference type="EMBL" id="BAN20417.1"/>
    </source>
</evidence>
<protein>
    <submittedName>
        <fullName evidence="1">Uncharacterized protein</fullName>
    </submittedName>
</protein>
<organism evidence="1">
    <name type="scientific">Riptortus pedestris</name>
    <name type="common">Bean bug</name>
    <dbReference type="NCBI Taxonomy" id="329032"/>
    <lineage>
        <taxon>Eukaryota</taxon>
        <taxon>Metazoa</taxon>
        <taxon>Ecdysozoa</taxon>
        <taxon>Arthropoda</taxon>
        <taxon>Hexapoda</taxon>
        <taxon>Insecta</taxon>
        <taxon>Pterygota</taxon>
        <taxon>Neoptera</taxon>
        <taxon>Paraneoptera</taxon>
        <taxon>Hemiptera</taxon>
        <taxon>Heteroptera</taxon>
        <taxon>Panheteroptera</taxon>
        <taxon>Pentatomomorpha</taxon>
        <taxon>Coreoidea</taxon>
        <taxon>Alydidae</taxon>
        <taxon>Riptortus</taxon>
    </lineage>
</organism>
<accession>R4WRA6</accession>
<proteinExistence type="evidence at transcript level"/>
<dbReference type="AlphaFoldDB" id="R4WRA6"/>
<dbReference type="EMBL" id="AK417202">
    <property type="protein sequence ID" value="BAN20417.1"/>
    <property type="molecule type" value="mRNA"/>
</dbReference>